<evidence type="ECO:0000313" key="2">
    <source>
        <dbReference type="EMBL" id="KAK5625711.1"/>
    </source>
</evidence>
<feature type="chain" id="PRO_5042957477" evidence="1">
    <location>
        <begin position="20"/>
        <end position="191"/>
    </location>
</feature>
<comment type="caution">
    <text evidence="2">The sequence shown here is derived from an EMBL/GenBank/DDBJ whole genome shotgun (WGS) entry which is preliminary data.</text>
</comment>
<proteinExistence type="predicted"/>
<protein>
    <submittedName>
        <fullName evidence="2">Uncharacterized protein</fullName>
    </submittedName>
</protein>
<sequence>MHLISSILSTLAVASVVNGYTVDPNLKDGLYYISFIPNSTHEVASYGEPYRLSIVKPFNSPESLNILPKRHVVGKVPFPTDSDICYDSVEIQPEYEAATKILSDWCDKGKKIPSHARWNAGLILSRYGSSLAWTCSLGGKQGCAPNEIEDAWSQIADKCNGILAGGELCASKWKKCYGHSTVKGMVCGNMT</sequence>
<evidence type="ECO:0000313" key="3">
    <source>
        <dbReference type="Proteomes" id="UP001305414"/>
    </source>
</evidence>
<feature type="signal peptide" evidence="1">
    <location>
        <begin position="1"/>
        <end position="19"/>
    </location>
</feature>
<dbReference type="Proteomes" id="UP001305414">
    <property type="component" value="Unassembled WGS sequence"/>
</dbReference>
<name>A0AAN7UH93_9PEZI</name>
<reference evidence="2 3" key="1">
    <citation type="submission" date="2023-10" db="EMBL/GenBank/DDBJ databases">
        <title>Draft genome sequence of Xylaria bambusicola isolate GMP-LS, the root and basal stem rot pathogen of sugarcane in Indonesia.</title>
        <authorList>
            <person name="Selvaraj P."/>
            <person name="Muralishankar V."/>
            <person name="Muruganantham S."/>
            <person name="Sp S."/>
            <person name="Haryani S."/>
            <person name="Lau K.J.X."/>
            <person name="Naqvi N.I."/>
        </authorList>
    </citation>
    <scope>NUCLEOTIDE SEQUENCE [LARGE SCALE GENOMIC DNA]</scope>
    <source>
        <strain evidence="2">GMP-LS</strain>
    </source>
</reference>
<keyword evidence="3" id="KW-1185">Reference proteome</keyword>
<gene>
    <name evidence="2" type="ORF">RRF57_001427</name>
</gene>
<dbReference type="AlphaFoldDB" id="A0AAN7UH93"/>
<keyword evidence="1" id="KW-0732">Signal</keyword>
<organism evidence="2 3">
    <name type="scientific">Xylaria bambusicola</name>
    <dbReference type="NCBI Taxonomy" id="326684"/>
    <lineage>
        <taxon>Eukaryota</taxon>
        <taxon>Fungi</taxon>
        <taxon>Dikarya</taxon>
        <taxon>Ascomycota</taxon>
        <taxon>Pezizomycotina</taxon>
        <taxon>Sordariomycetes</taxon>
        <taxon>Xylariomycetidae</taxon>
        <taxon>Xylariales</taxon>
        <taxon>Xylariaceae</taxon>
        <taxon>Xylaria</taxon>
    </lineage>
</organism>
<accession>A0AAN7UH93</accession>
<dbReference type="EMBL" id="JAWHQM010000002">
    <property type="protein sequence ID" value="KAK5625711.1"/>
    <property type="molecule type" value="Genomic_DNA"/>
</dbReference>
<evidence type="ECO:0000256" key="1">
    <source>
        <dbReference type="SAM" id="SignalP"/>
    </source>
</evidence>